<dbReference type="AlphaFoldDB" id="A0A385EU59"/>
<organism evidence="1">
    <name type="scientific">Acinetobacter baumannii WM99c</name>
    <dbReference type="NCBI Taxonomy" id="945555"/>
    <lineage>
        <taxon>Bacteria</taxon>
        <taxon>Pseudomonadati</taxon>
        <taxon>Pseudomonadota</taxon>
        <taxon>Gammaproteobacteria</taxon>
        <taxon>Moraxellales</taxon>
        <taxon>Moraxellaceae</taxon>
        <taxon>Acinetobacter</taxon>
        <taxon>Acinetobacter calcoaceticus/baumannii complex</taxon>
    </lineage>
</organism>
<accession>A0A385EU59</accession>
<name>A0A385EU59_ACIBA</name>
<dbReference type="EMBL" id="CP031743">
    <property type="protein sequence ID" value="AXQ89814.1"/>
    <property type="molecule type" value="Genomic_DNA"/>
</dbReference>
<reference evidence="1" key="1">
    <citation type="submission" date="2018-08" db="EMBL/GenBank/DDBJ databases">
        <title>Complete genome sequence of Acinetobacter baumannii strain WM99c.</title>
        <authorList>
            <person name="Nigro S.J."/>
            <person name="Wick R.R."/>
            <person name="Holt K.E."/>
            <person name="Hall R.M."/>
        </authorList>
    </citation>
    <scope>NUCLEOTIDE SEQUENCE</scope>
    <source>
        <strain evidence="1">WM99c</strain>
    </source>
</reference>
<sequence>MYLLHRNSFYFPNRSTLIRLSFPTLDDKKSEYYPLPAGLHCQSTLTGRIANAHEKVSLFCGHPCVPPLRWNGRGTPSGVLIFWLSVCQPSLVSPPLFDSNVVKLLYSQRSSLMRTISSHLLAFAKISLFIPFKYSINWFNRL</sequence>
<gene>
    <name evidence="1" type="ORF">BSF95_01428</name>
</gene>
<protein>
    <submittedName>
        <fullName evidence="1">Uncharacterized protein</fullName>
    </submittedName>
</protein>
<proteinExistence type="predicted"/>
<evidence type="ECO:0000313" key="1">
    <source>
        <dbReference type="EMBL" id="AXQ89814.1"/>
    </source>
</evidence>